<feature type="coiled-coil region" evidence="1">
    <location>
        <begin position="481"/>
        <end position="508"/>
    </location>
</feature>
<evidence type="ECO:0000256" key="1">
    <source>
        <dbReference type="SAM" id="Coils"/>
    </source>
</evidence>
<name>A0A8D2KXC2_VARKO</name>
<feature type="region of interest" description="Disordered" evidence="2">
    <location>
        <begin position="548"/>
        <end position="579"/>
    </location>
</feature>
<feature type="coiled-coil region" evidence="1">
    <location>
        <begin position="677"/>
        <end position="925"/>
    </location>
</feature>
<sequence length="935" mass="109652">MREVENYVGHVRTLTEARDALATEYERENEQLRMEFTQLQLEHESQKKEVEEMLEQEGLLDIAHSSPSEQVAYLLVERSTLLEKTEALEQQLDSSSCLDTLWAAQPQSRTEEQARDSALCACAECHWHEAVHRLQAAHGEIRRLTEELNAQKTRHSKSAPTSAETLKEEMEKVKESEMSELQKAREQNIRLDKEILALRNRVRFLDSERTIFLEREKKETAKSEEASVLEEGNSDHEDNQALHKRCCQVVESIKCQNAQLLHKLHKLEREHEDLVERNEELESLLGETQNQTKDEREQFECEVDELRKKISHLEAELTQAQESLAMANGKATKEAVECQEVLKTHQEKVDVLENKLLEEKEWRKQLVCDLEVTQNALKEEKKELQNSKSELLRLYSELQVLRGAAEERDVLHVTHERLQKENVLLETKVSELSQECEQLNQLLTEEKKHEEKCLASRRVCTKAAAKERLLEDRSQSWEKEREQLCLKLLESNKKMEELEKQIQGNHEEKQLLWEENAQLRKDILALRHQLNTSSTVPVRLKHEASFGEIHPHKPQSPMGSTDGDVKQCSPGGKAATQQQHEQLQQLRQDLQRVQNLCSSAEKELRYEREKNLELKKHNILLQQENIKTKAELRQAQQKLSDASKTCSSLTSQWELSHQKVKELELQLLKQSQAMKQQSSLAEKLAQEKARVAEAEKTITELQRKLKESRHQVQLSETHILGRKQLEGEVREARENEMKVQRQFQEEQRKRKLLDQQVEEFQQQLRQSHEKEMELTQASAELQVQYQQQEARLQVLEEEKRTLSNEHLHCQKYSQKLSEQLLALQQEKETLHSEFGHIMKQVDISIRKHNERKLRHKAKLRRAKETFISEVKQRDMRIRHLEDEIKLLKTQAEKEHGLIRQVTAANEGLHQEKRKLLQRLHDVEEEERSNKLTLST</sequence>
<reference evidence="3" key="1">
    <citation type="submission" date="2025-08" db="UniProtKB">
        <authorList>
            <consortium name="Ensembl"/>
        </authorList>
    </citation>
    <scope>IDENTIFICATION</scope>
</reference>
<dbReference type="Ensembl" id="ENSVKKT00000013946.1">
    <property type="protein sequence ID" value="ENSVKKP00000013619.1"/>
    <property type="gene ID" value="ENSVKKG00000009394.1"/>
</dbReference>
<organism evidence="3 4">
    <name type="scientific">Varanus komodoensis</name>
    <name type="common">Komodo dragon</name>
    <dbReference type="NCBI Taxonomy" id="61221"/>
    <lineage>
        <taxon>Eukaryota</taxon>
        <taxon>Metazoa</taxon>
        <taxon>Chordata</taxon>
        <taxon>Craniata</taxon>
        <taxon>Vertebrata</taxon>
        <taxon>Euteleostomi</taxon>
        <taxon>Lepidosauria</taxon>
        <taxon>Squamata</taxon>
        <taxon>Bifurcata</taxon>
        <taxon>Unidentata</taxon>
        <taxon>Episquamata</taxon>
        <taxon>Toxicofera</taxon>
        <taxon>Anguimorpha</taxon>
        <taxon>Paleoanguimorpha</taxon>
        <taxon>Varanoidea</taxon>
        <taxon>Varanidae</taxon>
        <taxon>Varanus</taxon>
    </lineage>
</organism>
<feature type="coiled-coil region" evidence="1">
    <location>
        <begin position="134"/>
        <end position="201"/>
    </location>
</feature>
<dbReference type="Pfam" id="PF15742">
    <property type="entry name" value="DUF4686"/>
    <property type="match status" value="1"/>
</dbReference>
<reference evidence="3" key="2">
    <citation type="submission" date="2025-09" db="UniProtKB">
        <authorList>
            <consortium name="Ensembl"/>
        </authorList>
    </citation>
    <scope>IDENTIFICATION</scope>
</reference>
<evidence type="ECO:0000313" key="4">
    <source>
        <dbReference type="Proteomes" id="UP000694545"/>
    </source>
</evidence>
<dbReference type="PANTHER" id="PTHR34479:SF1">
    <property type="entry name" value="COILED-COIL DOMAIN-CONTAINING PROTEIN 30"/>
    <property type="match status" value="1"/>
</dbReference>
<evidence type="ECO:0000256" key="2">
    <source>
        <dbReference type="SAM" id="MobiDB-lite"/>
    </source>
</evidence>
<dbReference type="OMA" id="ENYVDHI"/>
<evidence type="ECO:0008006" key="5">
    <source>
        <dbReference type="Google" id="ProtNLM"/>
    </source>
</evidence>
<evidence type="ECO:0000313" key="3">
    <source>
        <dbReference type="Ensembl" id="ENSVKKP00000013619.1"/>
    </source>
</evidence>
<dbReference type="InterPro" id="IPR031476">
    <property type="entry name" value="DUF4686"/>
</dbReference>
<protein>
    <recommendedName>
        <fullName evidence="5">Coiled-coil domain-containing protein 30</fullName>
    </recommendedName>
</protein>
<accession>A0A8D2KXC2</accession>
<dbReference type="InterPro" id="IPR052825">
    <property type="entry name" value="CCD-Prefoldin_beta-like"/>
</dbReference>
<proteinExistence type="predicted"/>
<dbReference type="PANTHER" id="PTHR34479">
    <property type="entry name" value="COILED-COIL DOMAIN-CONTAINING PROTEIN 30"/>
    <property type="match status" value="1"/>
</dbReference>
<feature type="coiled-coil region" evidence="1">
    <location>
        <begin position="11"/>
        <end position="56"/>
    </location>
</feature>
<dbReference type="Proteomes" id="UP000694545">
    <property type="component" value="Unplaced"/>
</dbReference>
<keyword evidence="4" id="KW-1185">Reference proteome</keyword>
<feature type="coiled-coil region" evidence="1">
    <location>
        <begin position="250"/>
        <end position="452"/>
    </location>
</feature>
<dbReference type="AlphaFoldDB" id="A0A8D2KXC2"/>
<keyword evidence="1" id="KW-0175">Coiled coil</keyword>